<gene>
    <name evidence="1" type="ORF">M8445_17590</name>
</gene>
<geneLocation type="plasmid" evidence="1 2">
    <name>pDATS02</name>
</geneLocation>
<evidence type="ECO:0000313" key="1">
    <source>
        <dbReference type="EMBL" id="WDA60551.1"/>
    </source>
</evidence>
<reference evidence="1 2" key="1">
    <citation type="submission" date="2022-12" db="EMBL/GenBank/DDBJ databases">
        <title>Genome Sequence of Deinococcus aquaticus Type Strain PB314.</title>
        <authorList>
            <person name="Albert C."/>
            <person name="Hill J."/>
            <person name="Boren L."/>
            <person name="Scholz-Ng S."/>
            <person name="Fatema N."/>
            <person name="Grosso R."/>
            <person name="Soboslay E."/>
            <person name="Tuohy J."/>
        </authorList>
    </citation>
    <scope>NUCLEOTIDE SEQUENCE [LARGE SCALE GENOMIC DNA]</scope>
    <source>
        <strain evidence="1 2">PB-314</strain>
        <plasmid evidence="1 2">pDATS02</plasmid>
    </source>
</reference>
<name>A0ABY7V8E2_9DEIO</name>
<dbReference type="RefSeq" id="WP_273991319.1">
    <property type="nucleotide sequence ID" value="NZ_BAABQT010000016.1"/>
</dbReference>
<dbReference type="EMBL" id="CP115167">
    <property type="protein sequence ID" value="WDA60551.1"/>
    <property type="molecule type" value="Genomic_DNA"/>
</dbReference>
<proteinExistence type="predicted"/>
<keyword evidence="1" id="KW-0614">Plasmid</keyword>
<keyword evidence="2" id="KW-1185">Reference proteome</keyword>
<evidence type="ECO:0000313" key="2">
    <source>
        <dbReference type="Proteomes" id="UP001217044"/>
    </source>
</evidence>
<organism evidence="1 2">
    <name type="scientific">Deinococcus aquaticus</name>
    <dbReference type="NCBI Taxonomy" id="328692"/>
    <lineage>
        <taxon>Bacteria</taxon>
        <taxon>Thermotogati</taxon>
        <taxon>Deinococcota</taxon>
        <taxon>Deinococci</taxon>
        <taxon>Deinococcales</taxon>
        <taxon>Deinococcaceae</taxon>
        <taxon>Deinococcus</taxon>
    </lineage>
</organism>
<sequence length="175" mass="18899">MTKTLTVFDLKSSPWAILRALADGQDFLLIDAGRPVGRLTPYSAELQPGASPTSQTLPVDALAALLGDEDLSRLSGLTAATFALTRSSGTFPSHVQARLEAVSAAIALQLPLGPAARVRKWWRRPHPELGGRSPLAHLALPWIPGDAHSEQVFRIIRRQDTLQQLTLRPGHPKGP</sequence>
<protein>
    <submittedName>
        <fullName evidence="1">Uncharacterized protein</fullName>
    </submittedName>
</protein>
<dbReference type="Proteomes" id="UP001217044">
    <property type="component" value="Plasmid pDATS02"/>
</dbReference>
<accession>A0ABY7V8E2</accession>